<dbReference type="GO" id="GO:0004252">
    <property type="term" value="F:serine-type endopeptidase activity"/>
    <property type="evidence" value="ECO:0007669"/>
    <property type="project" value="UniProtKB-UniRule"/>
</dbReference>
<feature type="domain" description="Inhibitor I9" evidence="9">
    <location>
        <begin position="61"/>
        <end position="157"/>
    </location>
</feature>
<dbReference type="InterPro" id="IPR037045">
    <property type="entry name" value="S8pro/Inhibitor_I9_sf"/>
</dbReference>
<dbReference type="Pfam" id="PF05922">
    <property type="entry name" value="Inhibitor_I9"/>
    <property type="match status" value="1"/>
</dbReference>
<dbReference type="InterPro" id="IPR036852">
    <property type="entry name" value="Peptidase_S8/S53_dom_sf"/>
</dbReference>
<proteinExistence type="inferred from homology"/>
<keyword evidence="3 5" id="KW-0378">Hydrolase</keyword>
<evidence type="ECO:0000313" key="11">
    <source>
        <dbReference type="Proteomes" id="UP000193467"/>
    </source>
</evidence>
<dbReference type="GO" id="GO:0006508">
    <property type="term" value="P:proteolysis"/>
    <property type="evidence" value="ECO:0007669"/>
    <property type="project" value="UniProtKB-KW"/>
</dbReference>
<dbReference type="CDD" id="cd04077">
    <property type="entry name" value="Peptidases_S8_PCSK9_ProteinaseK_like"/>
    <property type="match status" value="1"/>
</dbReference>
<accession>A0A1Y2FQ60</accession>
<comment type="similarity">
    <text evidence="1 5 6">Belongs to the peptidase S8 family.</text>
</comment>
<feature type="chain" id="PRO_5012982873" evidence="7">
    <location>
        <begin position="22"/>
        <end position="525"/>
    </location>
</feature>
<feature type="signal peptide" evidence="7">
    <location>
        <begin position="1"/>
        <end position="21"/>
    </location>
</feature>
<dbReference type="PANTHER" id="PTHR43806:SF11">
    <property type="entry name" value="CEREVISIN-RELATED"/>
    <property type="match status" value="1"/>
</dbReference>
<dbReference type="PROSITE" id="PS00138">
    <property type="entry name" value="SUBTILASE_SER"/>
    <property type="match status" value="1"/>
</dbReference>
<gene>
    <name evidence="10" type="ORF">BCR35DRAFT_302815</name>
</gene>
<dbReference type="STRING" id="106004.A0A1Y2FQ60"/>
<dbReference type="SUPFAM" id="SSF52743">
    <property type="entry name" value="Subtilisin-like"/>
    <property type="match status" value="1"/>
</dbReference>
<feature type="active site" description="Charge relay system" evidence="5">
    <location>
        <position position="234"/>
    </location>
</feature>
<dbReference type="FunCoup" id="A0A1Y2FQ60">
    <property type="interactions" value="22"/>
</dbReference>
<dbReference type="PROSITE" id="PS00136">
    <property type="entry name" value="SUBTILASE_ASP"/>
    <property type="match status" value="1"/>
</dbReference>
<dbReference type="AlphaFoldDB" id="A0A1Y2FQ60"/>
<dbReference type="Gene3D" id="3.30.70.80">
    <property type="entry name" value="Peptidase S8 propeptide/proteinase inhibitor I9"/>
    <property type="match status" value="1"/>
</dbReference>
<dbReference type="PROSITE" id="PS51257">
    <property type="entry name" value="PROKAR_LIPOPROTEIN"/>
    <property type="match status" value="1"/>
</dbReference>
<reference evidence="10 11" key="1">
    <citation type="submission" date="2016-07" db="EMBL/GenBank/DDBJ databases">
        <title>Pervasive Adenine N6-methylation of Active Genes in Fungi.</title>
        <authorList>
            <consortium name="DOE Joint Genome Institute"/>
            <person name="Mondo S.J."/>
            <person name="Dannebaum R.O."/>
            <person name="Kuo R.C."/>
            <person name="Labutti K."/>
            <person name="Haridas S."/>
            <person name="Kuo A."/>
            <person name="Salamov A."/>
            <person name="Ahrendt S.R."/>
            <person name="Lipzen A."/>
            <person name="Sullivan W."/>
            <person name="Andreopoulos W.B."/>
            <person name="Clum A."/>
            <person name="Lindquist E."/>
            <person name="Daum C."/>
            <person name="Ramamoorthy G.K."/>
            <person name="Gryganskyi A."/>
            <person name="Culley D."/>
            <person name="Magnuson J.K."/>
            <person name="James T.Y."/>
            <person name="O'Malley M.A."/>
            <person name="Stajich J.E."/>
            <person name="Spatafora J.W."/>
            <person name="Visel A."/>
            <person name="Grigoriev I.V."/>
        </authorList>
    </citation>
    <scope>NUCLEOTIDE SEQUENCE [LARGE SCALE GENOMIC DNA]</scope>
    <source>
        <strain evidence="10 11">62-1032</strain>
    </source>
</reference>
<dbReference type="PROSITE" id="PS51892">
    <property type="entry name" value="SUBTILASE"/>
    <property type="match status" value="1"/>
</dbReference>
<dbReference type="PRINTS" id="PR00723">
    <property type="entry name" value="SUBTILISIN"/>
</dbReference>
<dbReference type="EMBL" id="MCGR01000016">
    <property type="protein sequence ID" value="ORY85346.1"/>
    <property type="molecule type" value="Genomic_DNA"/>
</dbReference>
<protein>
    <submittedName>
        <fullName evidence="10">Peptidase S8/S53 domain-containing protein</fullName>
    </submittedName>
</protein>
<evidence type="ECO:0000256" key="3">
    <source>
        <dbReference type="ARBA" id="ARBA00022801"/>
    </source>
</evidence>
<dbReference type="InterPro" id="IPR010259">
    <property type="entry name" value="S8pro/Inhibitor_I9"/>
</dbReference>
<evidence type="ECO:0000256" key="2">
    <source>
        <dbReference type="ARBA" id="ARBA00022670"/>
    </source>
</evidence>
<dbReference type="Proteomes" id="UP000193467">
    <property type="component" value="Unassembled WGS sequence"/>
</dbReference>
<sequence length="525" mass="55482">MKVVALPAFLYVALFTACSVASPVSSADIPSNFVLAPIHTPPPPPAPAGVVSTESHIISDSYLIVLQDHLEDHEIDRHHAHVHALHQHDQKLRLMTSESTPEVSPLEGLVHKFNIGRKANKAARKALKGYSGKFSSATLDRIRAMRDVKYVEKDSLVWASEIERGAPWGLARISHRKPLGFGTFNRYDYDSQGGEGVDAYIIDTGVNIDHVEFEGRAKWGKTIPKDPDQDLNGHGSHVAGTIGSAKYGVAKKANLIAVKVLGAGGSGTMSDVVAGVAWAADAAYEKAELKAQGKAPKHKGSVANMSLGGGKSQALDDAVNSAVDDGLHFAVAAGNDNKDACAYSPASAENAITVAASTIADERAYFSNWGKCTDVFAPGLNILSTWNTGNYSINTISGTSMASPHVAGLAAYFLSLYPAGFNAASEDFTEASYEEILGASSSYLRQGSQFVMGKVQQLTGGRPATTGGKPLSPKALKKALLKLATKGVLSDVPAQTPNLLIYNNYTSSSILGALHSSVAEIELEK</sequence>
<comment type="caution">
    <text evidence="10">The sequence shown here is derived from an EMBL/GenBank/DDBJ whole genome shotgun (WGS) entry which is preliminary data.</text>
</comment>
<dbReference type="OrthoDB" id="206201at2759"/>
<dbReference type="SUPFAM" id="SSF54897">
    <property type="entry name" value="Protease propeptides/inhibitors"/>
    <property type="match status" value="1"/>
</dbReference>
<keyword evidence="7" id="KW-0732">Signal</keyword>
<feature type="domain" description="Peptidase S8/S53" evidence="8">
    <location>
        <begin position="201"/>
        <end position="428"/>
    </location>
</feature>
<evidence type="ECO:0000256" key="6">
    <source>
        <dbReference type="RuleBase" id="RU003355"/>
    </source>
</evidence>
<feature type="active site" description="Charge relay system" evidence="5">
    <location>
        <position position="203"/>
    </location>
</feature>
<dbReference type="InParanoid" id="A0A1Y2FQ60"/>
<dbReference type="InterPro" id="IPR034193">
    <property type="entry name" value="PCSK9_ProteinaseK-like"/>
</dbReference>
<evidence type="ECO:0000256" key="7">
    <source>
        <dbReference type="SAM" id="SignalP"/>
    </source>
</evidence>
<dbReference type="Pfam" id="PF00082">
    <property type="entry name" value="Peptidase_S8"/>
    <property type="match status" value="1"/>
</dbReference>
<evidence type="ECO:0000259" key="9">
    <source>
        <dbReference type="Pfam" id="PF05922"/>
    </source>
</evidence>
<name>A0A1Y2FQ60_9BASI</name>
<dbReference type="GO" id="GO:0005615">
    <property type="term" value="C:extracellular space"/>
    <property type="evidence" value="ECO:0007669"/>
    <property type="project" value="TreeGrafter"/>
</dbReference>
<evidence type="ECO:0000256" key="4">
    <source>
        <dbReference type="ARBA" id="ARBA00022825"/>
    </source>
</evidence>
<keyword evidence="2 5" id="KW-0645">Protease</keyword>
<dbReference type="InterPro" id="IPR000209">
    <property type="entry name" value="Peptidase_S8/S53_dom"/>
</dbReference>
<keyword evidence="11" id="KW-1185">Reference proteome</keyword>
<evidence type="ECO:0000313" key="10">
    <source>
        <dbReference type="EMBL" id="ORY85346.1"/>
    </source>
</evidence>
<dbReference type="InterPro" id="IPR022398">
    <property type="entry name" value="Peptidase_S8_His-AS"/>
</dbReference>
<evidence type="ECO:0000256" key="1">
    <source>
        <dbReference type="ARBA" id="ARBA00011073"/>
    </source>
</evidence>
<dbReference type="InterPro" id="IPR050131">
    <property type="entry name" value="Peptidase_S8_subtilisin-like"/>
</dbReference>
<feature type="active site" description="Charge relay system" evidence="5">
    <location>
        <position position="400"/>
    </location>
</feature>
<dbReference type="InterPro" id="IPR015500">
    <property type="entry name" value="Peptidase_S8_subtilisin-rel"/>
</dbReference>
<dbReference type="PROSITE" id="PS00137">
    <property type="entry name" value="SUBTILASE_HIS"/>
    <property type="match status" value="1"/>
</dbReference>
<keyword evidence="4 5" id="KW-0720">Serine protease</keyword>
<dbReference type="Gene3D" id="3.40.50.200">
    <property type="entry name" value="Peptidase S8/S53 domain"/>
    <property type="match status" value="1"/>
</dbReference>
<dbReference type="InterPro" id="IPR023827">
    <property type="entry name" value="Peptidase_S8_Asp-AS"/>
</dbReference>
<organism evidence="10 11">
    <name type="scientific">Leucosporidium creatinivorum</name>
    <dbReference type="NCBI Taxonomy" id="106004"/>
    <lineage>
        <taxon>Eukaryota</taxon>
        <taxon>Fungi</taxon>
        <taxon>Dikarya</taxon>
        <taxon>Basidiomycota</taxon>
        <taxon>Pucciniomycotina</taxon>
        <taxon>Microbotryomycetes</taxon>
        <taxon>Leucosporidiales</taxon>
        <taxon>Leucosporidium</taxon>
    </lineage>
</organism>
<evidence type="ECO:0000256" key="5">
    <source>
        <dbReference type="PROSITE-ProRule" id="PRU01240"/>
    </source>
</evidence>
<dbReference type="PANTHER" id="PTHR43806">
    <property type="entry name" value="PEPTIDASE S8"/>
    <property type="match status" value="1"/>
</dbReference>
<evidence type="ECO:0000259" key="8">
    <source>
        <dbReference type="Pfam" id="PF00082"/>
    </source>
</evidence>
<dbReference type="InterPro" id="IPR023828">
    <property type="entry name" value="Peptidase_S8_Ser-AS"/>
</dbReference>